<proteinExistence type="predicted"/>
<gene>
    <name evidence="1" type="ORF">P271_623</name>
</gene>
<evidence type="ECO:0000313" key="2">
    <source>
        <dbReference type="Proteomes" id="UP000028523"/>
    </source>
</evidence>
<comment type="caution">
    <text evidence="1">The sequence shown here is derived from an EMBL/GenBank/DDBJ whole genome shotgun (WGS) entry which is preliminary data.</text>
</comment>
<dbReference type="AlphaFoldDB" id="A0A084U478"/>
<keyword evidence="2" id="KW-1185">Reference proteome</keyword>
<accession>A0A084U478</accession>
<name>A0A084U478_MALIO</name>
<organism evidence="1 2">
    <name type="scientific">Malacoplasma iowae DK-CPA</name>
    <dbReference type="NCBI Taxonomy" id="1394179"/>
    <lineage>
        <taxon>Bacteria</taxon>
        <taxon>Bacillati</taxon>
        <taxon>Mycoplasmatota</taxon>
        <taxon>Mycoplasmoidales</taxon>
        <taxon>Mycoplasmoidaceae</taxon>
        <taxon>Malacoplasma</taxon>
    </lineage>
</organism>
<evidence type="ECO:0000313" key="1">
    <source>
        <dbReference type="EMBL" id="KFB07764.1"/>
    </source>
</evidence>
<dbReference type="Proteomes" id="UP000028523">
    <property type="component" value="Unassembled WGS sequence"/>
</dbReference>
<protein>
    <submittedName>
        <fullName evidence="1">Uncharacterized protein</fullName>
    </submittedName>
</protein>
<reference evidence="1 2" key="1">
    <citation type="journal article" date="2014" name="PLoS ONE">
        <title>Reduction of Hydrogen Peroxide Accumulation and Toxicity by a Catalase from Mycoplasma iowae.</title>
        <authorList>
            <person name="Pritchard R.E."/>
            <person name="Prassinos A.J."/>
            <person name="Osborne J.D."/>
            <person name="Raviv Z."/>
            <person name="Balish M.F."/>
        </authorList>
    </citation>
    <scope>NUCLEOTIDE SEQUENCE [LARGE SCALE GENOMIC DNA]</scope>
    <source>
        <strain evidence="1 2">DK-CPA</strain>
    </source>
</reference>
<sequence>MVYQFFIKIFLIKNNIVFDIQYLGIMGLFIKFRNNLKRRRRISVVDVNSTKQNRKPNNDLIENQIVDNDEDFVFNIDNFFIDKKEVNKNKYNDWIEKNIDSKIINENNFVSKDNKPNNEIPKDSIMNAIPFDVFGKRKVYSSFHNTPSEQKTIDQIKNNSNPESVDQNYNENNTINYFSLNEKKSEINENLNSDLKSNDEIEDKITKLDDQKNLNNNDNDLSIKINESYIENKTQTLDFINNKNNLDNKLDINFESKLKSEINDSVNPYEEIEDLDLDIDLDEGEMSIERNIEKDKSIVLNQGFLQQEKKHDHIKNNDNHQNNNKLIVNNPLDFQTVSEIADKLNKPSSISKVDNKKIIKSKENELHKIVGELKIYVNEKINEGFEGPFRIFLDKKLSPFKHCRLDGSYFKQISLDDFKNDSNFEDIKKIFEKIYKLKKDPSVTGYIGELIFYKILTQKNDDGLPLFNNFISTFFKNITPRIFKNKKYDDLFKIDWKSLTNIKSDFDFGITFEQEILNKKVTMSNKTWNCEIKSTNNKFSRKYKKDNIKLTKEQMLSFLSNEVWQVFKIHGVDYEIKENVLIHKHKKPCIDIIKIDRSNFLEMVYKQKNENVLFI</sequence>
<dbReference type="EMBL" id="AWQU01000064">
    <property type="protein sequence ID" value="KFB07764.1"/>
    <property type="molecule type" value="Genomic_DNA"/>
</dbReference>